<accession>A0ACC2UYG6</accession>
<keyword evidence="2" id="KW-1185">Reference proteome</keyword>
<evidence type="ECO:0000313" key="2">
    <source>
        <dbReference type="Proteomes" id="UP001241377"/>
    </source>
</evidence>
<dbReference type="Proteomes" id="UP001241377">
    <property type="component" value="Unassembled WGS sequence"/>
</dbReference>
<evidence type="ECO:0000313" key="1">
    <source>
        <dbReference type="EMBL" id="KAJ9091888.1"/>
    </source>
</evidence>
<protein>
    <submittedName>
        <fullName evidence="1">Uncharacterized protein</fullName>
    </submittedName>
</protein>
<name>A0ACC2UYG6_9TREE</name>
<proteinExistence type="predicted"/>
<sequence length="243" mass="27191">MILTSLSFAWISLPRTIGTFQRPMSTCKPSPRVVLLTGGSWWGSSSPENIGHHFIRHVFRNTQYHDFPLKLYIGTRSKPPEGELAHFIAGQIHSRLRTNPESLDAKPEHVDVSLHHLPLDLLNPDSIRNCALEFLSQEARLDVLILNAAIAPNGRESTGFIIPHCRAGESDENVAGDFELETGMMTNVVGTAMLTKLLEPALLKDSERSEERDRIPRIVLVSSELHRRLGGLEGPIHIHRRPN</sequence>
<gene>
    <name evidence="1" type="ORF">QFC19_008914</name>
</gene>
<reference evidence="1" key="1">
    <citation type="submission" date="2023-04" db="EMBL/GenBank/DDBJ databases">
        <title>Draft Genome sequencing of Naganishia species isolated from polar environments using Oxford Nanopore Technology.</title>
        <authorList>
            <person name="Leo P."/>
            <person name="Venkateswaran K."/>
        </authorList>
    </citation>
    <scope>NUCLEOTIDE SEQUENCE</scope>
    <source>
        <strain evidence="1">MNA-CCFEE 5261</strain>
    </source>
</reference>
<dbReference type="EMBL" id="JASBWR010000142">
    <property type="protein sequence ID" value="KAJ9091888.1"/>
    <property type="molecule type" value="Genomic_DNA"/>
</dbReference>
<comment type="caution">
    <text evidence="1">The sequence shown here is derived from an EMBL/GenBank/DDBJ whole genome shotgun (WGS) entry which is preliminary data.</text>
</comment>
<organism evidence="1 2">
    <name type="scientific">Naganishia cerealis</name>
    <dbReference type="NCBI Taxonomy" id="610337"/>
    <lineage>
        <taxon>Eukaryota</taxon>
        <taxon>Fungi</taxon>
        <taxon>Dikarya</taxon>
        <taxon>Basidiomycota</taxon>
        <taxon>Agaricomycotina</taxon>
        <taxon>Tremellomycetes</taxon>
        <taxon>Filobasidiales</taxon>
        <taxon>Filobasidiaceae</taxon>
        <taxon>Naganishia</taxon>
    </lineage>
</organism>